<dbReference type="EMBL" id="JH657945">
    <property type="protein sequence ID" value="EXM21697.1"/>
    <property type="molecule type" value="Genomic_DNA"/>
</dbReference>
<organism evidence="2">
    <name type="scientific">Fusarium oxysporum f. sp. vasinfectum 25433</name>
    <dbReference type="NCBI Taxonomy" id="1089449"/>
    <lineage>
        <taxon>Eukaryota</taxon>
        <taxon>Fungi</taxon>
        <taxon>Dikarya</taxon>
        <taxon>Ascomycota</taxon>
        <taxon>Pezizomycotina</taxon>
        <taxon>Sordariomycetes</taxon>
        <taxon>Hypocreomycetidae</taxon>
        <taxon>Hypocreales</taxon>
        <taxon>Nectriaceae</taxon>
        <taxon>Fusarium</taxon>
        <taxon>Fusarium oxysporum species complex</taxon>
    </lineage>
</organism>
<dbReference type="AlphaFoldDB" id="X0LKJ5"/>
<feature type="compositionally biased region" description="Polar residues" evidence="1">
    <location>
        <begin position="1"/>
        <end position="20"/>
    </location>
</feature>
<accession>X0LKJ5</accession>
<dbReference type="Proteomes" id="UP000030701">
    <property type="component" value="Unassembled WGS sequence"/>
</dbReference>
<proteinExistence type="predicted"/>
<dbReference type="HOGENOM" id="CLU_2904254_0_0_1"/>
<evidence type="ECO:0000313" key="2">
    <source>
        <dbReference type="EMBL" id="EXM21697.1"/>
    </source>
</evidence>
<feature type="region of interest" description="Disordered" evidence="1">
    <location>
        <begin position="1"/>
        <end position="23"/>
    </location>
</feature>
<protein>
    <submittedName>
        <fullName evidence="2">Uncharacterized protein</fullName>
    </submittedName>
</protein>
<name>X0LKJ5_FUSOX</name>
<evidence type="ECO:0000256" key="1">
    <source>
        <dbReference type="SAM" id="MobiDB-lite"/>
    </source>
</evidence>
<reference evidence="2" key="2">
    <citation type="submission" date="2012-05" db="EMBL/GenBank/DDBJ databases">
        <title>The Genome Annotation of Fusarium oxysporum Cotton.</title>
        <authorList>
            <consortium name="The Broad Institute Genomics Platform"/>
            <person name="Ma L.-J."/>
            <person name="Corby-Kistler H."/>
            <person name="Broz K."/>
            <person name="Gale L.R."/>
            <person name="Jonkers W."/>
            <person name="O'Donnell K."/>
            <person name="Ploetz R."/>
            <person name="Steinberg C."/>
            <person name="Schwartz D.C."/>
            <person name="VanEtten H."/>
            <person name="Zhou S."/>
            <person name="Young S.K."/>
            <person name="Zeng Q."/>
            <person name="Gargeya S."/>
            <person name="Fitzgerald M."/>
            <person name="Abouelleil A."/>
            <person name="Alvarado L."/>
            <person name="Chapman S.B."/>
            <person name="Gainer-Dewar J."/>
            <person name="Goldberg J."/>
            <person name="Griggs A."/>
            <person name="Gujja S."/>
            <person name="Hansen M."/>
            <person name="Howarth C."/>
            <person name="Imamovic A."/>
            <person name="Ireland A."/>
            <person name="Larimer J."/>
            <person name="McCowan C."/>
            <person name="Murphy C."/>
            <person name="Pearson M."/>
            <person name="Poon T.W."/>
            <person name="Priest M."/>
            <person name="Roberts A."/>
            <person name="Saif S."/>
            <person name="Shea T."/>
            <person name="Sykes S."/>
            <person name="Wortman J."/>
            <person name="Nusbaum C."/>
            <person name="Birren B."/>
        </authorList>
    </citation>
    <scope>NUCLEOTIDE SEQUENCE</scope>
    <source>
        <strain evidence="2">25433</strain>
    </source>
</reference>
<gene>
    <name evidence="2" type="ORF">FOTG_10624</name>
</gene>
<sequence>MAFPSRSHQVTPDNHPQSKVPSHKIRHCMELANQPPFQLLVPGEEVTSHHLPNMRLEKESEL</sequence>
<reference evidence="2" key="1">
    <citation type="submission" date="2011-11" db="EMBL/GenBank/DDBJ databases">
        <title>The Genome Sequence of Fusarium oxysporum Cotton.</title>
        <authorList>
            <consortium name="The Broad Institute Genome Sequencing Platform"/>
            <person name="Ma L.-J."/>
            <person name="Gale L.R."/>
            <person name="Schwartz D.C."/>
            <person name="Zhou S."/>
            <person name="Corby-Kistler H."/>
            <person name="Young S.K."/>
            <person name="Zeng Q."/>
            <person name="Gargeya S."/>
            <person name="Fitzgerald M."/>
            <person name="Haas B."/>
            <person name="Abouelleil A."/>
            <person name="Alvarado L."/>
            <person name="Arachchi H.M."/>
            <person name="Berlin A."/>
            <person name="Brown A."/>
            <person name="Chapman S.B."/>
            <person name="Chen Z."/>
            <person name="Dunbar C."/>
            <person name="Freedman E."/>
            <person name="Gearin G."/>
            <person name="Goldberg J."/>
            <person name="Griggs A."/>
            <person name="Gujja S."/>
            <person name="Heiman D."/>
            <person name="Howarth C."/>
            <person name="Larson L."/>
            <person name="Lui A."/>
            <person name="MacDonald P.J.P."/>
            <person name="Montmayeur A."/>
            <person name="Murphy C."/>
            <person name="Neiman D."/>
            <person name="Pearson M."/>
            <person name="Priest M."/>
            <person name="Roberts A."/>
            <person name="Saif S."/>
            <person name="Shea T."/>
            <person name="Shenoy N."/>
            <person name="Sisk P."/>
            <person name="Stolte C."/>
            <person name="Sykes S."/>
            <person name="Wortman J."/>
            <person name="Nusbaum C."/>
            <person name="Birren B."/>
        </authorList>
    </citation>
    <scope>NUCLEOTIDE SEQUENCE [LARGE SCALE GENOMIC DNA]</scope>
    <source>
        <strain evidence="2">25433</strain>
    </source>
</reference>